<evidence type="ECO:0000313" key="1">
    <source>
        <dbReference type="EMBL" id="ERM80321.1"/>
    </source>
</evidence>
<dbReference type="AlphaFoldDB" id="U5BUQ8"/>
<gene>
    <name evidence="1" type="ORF">P872_13590</name>
</gene>
<keyword evidence="2" id="KW-1185">Reference proteome</keyword>
<sequence length="45" mass="5288">MEDKPEFEQYLVGDLGRAFLSSIHFSKRTHQLDGLQSKIDLFFQD</sequence>
<organism evidence="1 2">
    <name type="scientific">Rhodonellum psychrophilum GCM71 = DSM 17998</name>
    <dbReference type="NCBI Taxonomy" id="1123057"/>
    <lineage>
        <taxon>Bacteria</taxon>
        <taxon>Pseudomonadati</taxon>
        <taxon>Bacteroidota</taxon>
        <taxon>Cytophagia</taxon>
        <taxon>Cytophagales</taxon>
        <taxon>Cytophagaceae</taxon>
        <taxon>Rhodonellum</taxon>
    </lineage>
</organism>
<reference evidence="1 2" key="1">
    <citation type="journal article" date="2013" name="Genome Announc.">
        <title>Draft Genome Sequence of the Psychrophilic and Alkaliphilic Rhodonellum psychrophilum Strain GCM71T.</title>
        <authorList>
            <person name="Hauptmann A.L."/>
            <person name="Glaring M.A."/>
            <person name="Hallin P.F."/>
            <person name="Prieme A."/>
            <person name="Stougaard P."/>
        </authorList>
    </citation>
    <scope>NUCLEOTIDE SEQUENCE [LARGE SCALE GENOMIC DNA]</scope>
    <source>
        <strain evidence="1 2">GCM71</strain>
    </source>
</reference>
<protein>
    <submittedName>
        <fullName evidence="1">Uncharacterized protein</fullName>
    </submittedName>
</protein>
<proteinExistence type="predicted"/>
<dbReference type="EMBL" id="AWXR01000114">
    <property type="protein sequence ID" value="ERM80321.1"/>
    <property type="molecule type" value="Genomic_DNA"/>
</dbReference>
<comment type="caution">
    <text evidence="1">The sequence shown here is derived from an EMBL/GenBank/DDBJ whole genome shotgun (WGS) entry which is preliminary data.</text>
</comment>
<name>U5BUQ8_9BACT</name>
<evidence type="ECO:0000313" key="2">
    <source>
        <dbReference type="Proteomes" id="UP000016843"/>
    </source>
</evidence>
<accession>U5BUQ8</accession>
<dbReference type="Proteomes" id="UP000016843">
    <property type="component" value="Unassembled WGS sequence"/>
</dbReference>